<reference evidence="6" key="1">
    <citation type="journal article" date="2018" name="Nat. Microbiol.">
        <title>Leveraging single-cell genomics to expand the fungal tree of life.</title>
        <authorList>
            <person name="Ahrendt S.R."/>
            <person name="Quandt C.A."/>
            <person name="Ciobanu D."/>
            <person name="Clum A."/>
            <person name="Salamov A."/>
            <person name="Andreopoulos B."/>
            <person name="Cheng J.F."/>
            <person name="Woyke T."/>
            <person name="Pelin A."/>
            <person name="Henrissat B."/>
            <person name="Reynolds N.K."/>
            <person name="Benny G.L."/>
            <person name="Smith M.E."/>
            <person name="James T.Y."/>
            <person name="Grigoriev I.V."/>
        </authorList>
    </citation>
    <scope>NUCLEOTIDE SEQUENCE [LARGE SCALE GENOMIC DNA]</scope>
    <source>
        <strain evidence="6">CSF55</strain>
    </source>
</reference>
<proteinExistence type="inferred from homology"/>
<dbReference type="PANTHER" id="PTHR16290:SF0">
    <property type="entry name" value="DECAPPING PROTEIN 1, ISOFORM A"/>
    <property type="match status" value="1"/>
</dbReference>
<dbReference type="EMBL" id="ML005583">
    <property type="protein sequence ID" value="RKP18033.1"/>
    <property type="molecule type" value="Genomic_DNA"/>
</dbReference>
<dbReference type="Proteomes" id="UP000281549">
    <property type="component" value="Unassembled WGS sequence"/>
</dbReference>
<evidence type="ECO:0000256" key="2">
    <source>
        <dbReference type="ARBA" id="ARBA00008778"/>
    </source>
</evidence>
<dbReference type="GO" id="GO:0003729">
    <property type="term" value="F:mRNA binding"/>
    <property type="evidence" value="ECO:0007669"/>
    <property type="project" value="TreeGrafter"/>
</dbReference>
<keyword evidence="4" id="KW-0507">mRNA processing</keyword>
<dbReference type="PANTHER" id="PTHR16290">
    <property type="entry name" value="TRANSCRIPTION FACTOR SMIF DECAPPING ENZYME DCP1"/>
    <property type="match status" value="1"/>
</dbReference>
<name>A0A4P9YEV2_ROZAC</name>
<dbReference type="AlphaFoldDB" id="A0A4P9YEV2"/>
<dbReference type="InterPro" id="IPR010334">
    <property type="entry name" value="Dcp1"/>
</dbReference>
<comment type="subcellular location">
    <subcellularLocation>
        <location evidence="1">Cytoplasm</location>
    </subcellularLocation>
</comment>
<dbReference type="InterPro" id="IPR011993">
    <property type="entry name" value="PH-like_dom_sf"/>
</dbReference>
<evidence type="ECO:0000256" key="4">
    <source>
        <dbReference type="ARBA" id="ARBA00022664"/>
    </source>
</evidence>
<dbReference type="GO" id="GO:0000290">
    <property type="term" value="P:deadenylation-dependent decapping of nuclear-transcribed mRNA"/>
    <property type="evidence" value="ECO:0007669"/>
    <property type="project" value="InterPro"/>
</dbReference>
<sequence length="106" mass="12561">MKSTKEIKEKALQINMKVLKRYDDEAAEIIDMSSHVVLYQFDEDASTWYKKDIEGSLFVYRRVTFPYYGFFIMNRLNITNFKGTFSSQIDLQLTDAYIIFRSQNGM</sequence>
<gene>
    <name evidence="5" type="ORF">ROZALSC1DRAFT_15641</name>
</gene>
<dbReference type="GO" id="GO:0006397">
    <property type="term" value="P:mRNA processing"/>
    <property type="evidence" value="ECO:0007669"/>
    <property type="project" value="UniProtKB-KW"/>
</dbReference>
<comment type="similarity">
    <text evidence="2">Belongs to the DCP1 family.</text>
</comment>
<evidence type="ECO:0000256" key="3">
    <source>
        <dbReference type="ARBA" id="ARBA00022490"/>
    </source>
</evidence>
<protein>
    <submittedName>
        <fullName evidence="5">PH domain-like protein</fullName>
    </submittedName>
</protein>
<keyword evidence="3" id="KW-0963">Cytoplasm</keyword>
<evidence type="ECO:0000256" key="1">
    <source>
        <dbReference type="ARBA" id="ARBA00004496"/>
    </source>
</evidence>
<dbReference type="GO" id="GO:0031087">
    <property type="term" value="P:deadenylation-independent decapping of nuclear-transcribed mRNA"/>
    <property type="evidence" value="ECO:0007669"/>
    <property type="project" value="TreeGrafter"/>
</dbReference>
<evidence type="ECO:0000313" key="5">
    <source>
        <dbReference type="EMBL" id="RKP18033.1"/>
    </source>
</evidence>
<dbReference type="SUPFAM" id="SSF50729">
    <property type="entry name" value="PH domain-like"/>
    <property type="match status" value="1"/>
</dbReference>
<organism evidence="5 6">
    <name type="scientific">Rozella allomycis (strain CSF55)</name>
    <dbReference type="NCBI Taxonomy" id="988480"/>
    <lineage>
        <taxon>Eukaryota</taxon>
        <taxon>Fungi</taxon>
        <taxon>Fungi incertae sedis</taxon>
        <taxon>Cryptomycota</taxon>
        <taxon>Cryptomycota incertae sedis</taxon>
        <taxon>Rozella</taxon>
    </lineage>
</organism>
<evidence type="ECO:0000313" key="6">
    <source>
        <dbReference type="Proteomes" id="UP000281549"/>
    </source>
</evidence>
<dbReference type="Gene3D" id="2.30.29.30">
    <property type="entry name" value="Pleckstrin-homology domain (PH domain)/Phosphotyrosine-binding domain (PTB)"/>
    <property type="match status" value="1"/>
</dbReference>
<accession>A0A4P9YEV2</accession>
<dbReference type="GO" id="GO:0000932">
    <property type="term" value="C:P-body"/>
    <property type="evidence" value="ECO:0007669"/>
    <property type="project" value="TreeGrafter"/>
</dbReference>
<dbReference type="GO" id="GO:0008047">
    <property type="term" value="F:enzyme activator activity"/>
    <property type="evidence" value="ECO:0007669"/>
    <property type="project" value="InterPro"/>
</dbReference>
<dbReference type="Pfam" id="PF06058">
    <property type="entry name" value="DCP1"/>
    <property type="match status" value="1"/>
</dbReference>